<dbReference type="STRING" id="31246.A0A183NP53"/>
<organism evidence="1 2">
    <name type="scientific">Schistosoma mattheei</name>
    <dbReference type="NCBI Taxonomy" id="31246"/>
    <lineage>
        <taxon>Eukaryota</taxon>
        <taxon>Metazoa</taxon>
        <taxon>Spiralia</taxon>
        <taxon>Lophotrochozoa</taxon>
        <taxon>Platyhelminthes</taxon>
        <taxon>Trematoda</taxon>
        <taxon>Digenea</taxon>
        <taxon>Strigeidida</taxon>
        <taxon>Schistosomatoidea</taxon>
        <taxon>Schistosomatidae</taxon>
        <taxon>Schistosoma</taxon>
    </lineage>
</organism>
<reference evidence="1 2" key="1">
    <citation type="submission" date="2018-11" db="EMBL/GenBank/DDBJ databases">
        <authorList>
            <consortium name="Pathogen Informatics"/>
        </authorList>
    </citation>
    <scope>NUCLEOTIDE SEQUENCE [LARGE SCALE GENOMIC DNA]</scope>
    <source>
        <strain>Denwood</strain>
        <strain evidence="2">Zambia</strain>
    </source>
</reference>
<gene>
    <name evidence="1" type="ORF">SMTD_LOCUS3889</name>
</gene>
<evidence type="ECO:0000313" key="1">
    <source>
        <dbReference type="EMBL" id="VDP00247.1"/>
    </source>
</evidence>
<protein>
    <submittedName>
        <fullName evidence="1">Uncharacterized protein</fullName>
    </submittedName>
</protein>
<keyword evidence="2" id="KW-1185">Reference proteome</keyword>
<name>A0A183NP53_9TREM</name>
<sequence length="77" mass="8481">MENKRTGFSALGFPYPLYVVDVLDRNSLVVAGGGGSVKTGVPNRIDIINLYRNGLDARTPVDVQVLLHILDRSHLIY</sequence>
<dbReference type="Gene3D" id="2.130.10.10">
    <property type="entry name" value="YVTN repeat-like/Quinoprotein amine dehydrogenase"/>
    <property type="match status" value="1"/>
</dbReference>
<dbReference type="InterPro" id="IPR015943">
    <property type="entry name" value="WD40/YVTN_repeat-like_dom_sf"/>
</dbReference>
<dbReference type="AlphaFoldDB" id="A0A183NP53"/>
<accession>A0A183NP53</accession>
<evidence type="ECO:0000313" key="2">
    <source>
        <dbReference type="Proteomes" id="UP000269396"/>
    </source>
</evidence>
<dbReference type="Proteomes" id="UP000269396">
    <property type="component" value="Unassembled WGS sequence"/>
</dbReference>
<dbReference type="EMBL" id="UZAL01008466">
    <property type="protein sequence ID" value="VDP00247.1"/>
    <property type="molecule type" value="Genomic_DNA"/>
</dbReference>
<proteinExistence type="predicted"/>